<comment type="subcellular location">
    <subcellularLocation>
        <location evidence="1">Membrane</location>
        <topology evidence="1">Single-pass membrane protein</topology>
    </subcellularLocation>
</comment>
<dbReference type="GO" id="GO:0004674">
    <property type="term" value="F:protein serine/threonine kinase activity"/>
    <property type="evidence" value="ECO:0007669"/>
    <property type="project" value="UniProtKB-KW"/>
</dbReference>
<feature type="region of interest" description="Disordered" evidence="15">
    <location>
        <begin position="257"/>
        <end position="283"/>
    </location>
</feature>
<feature type="domain" description="Gnk2-homologous" evidence="18">
    <location>
        <begin position="140"/>
        <end position="248"/>
    </location>
</feature>
<evidence type="ECO:0000256" key="14">
    <source>
        <dbReference type="PROSITE-ProRule" id="PRU10141"/>
    </source>
</evidence>
<organism evidence="19 20">
    <name type="scientific">Canna indica</name>
    <name type="common">Indian-shot</name>
    <dbReference type="NCBI Taxonomy" id="4628"/>
    <lineage>
        <taxon>Eukaryota</taxon>
        <taxon>Viridiplantae</taxon>
        <taxon>Streptophyta</taxon>
        <taxon>Embryophyta</taxon>
        <taxon>Tracheophyta</taxon>
        <taxon>Spermatophyta</taxon>
        <taxon>Magnoliopsida</taxon>
        <taxon>Liliopsida</taxon>
        <taxon>Zingiberales</taxon>
        <taxon>Cannaceae</taxon>
        <taxon>Canna</taxon>
    </lineage>
</organism>
<feature type="region of interest" description="Disordered" evidence="15">
    <location>
        <begin position="1"/>
        <end position="22"/>
    </location>
</feature>
<keyword evidence="4" id="KW-0808">Transferase</keyword>
<dbReference type="GO" id="GO:0005886">
    <property type="term" value="C:plasma membrane"/>
    <property type="evidence" value="ECO:0007669"/>
    <property type="project" value="TreeGrafter"/>
</dbReference>
<protein>
    <submittedName>
        <fullName evidence="19">Cysteine-rich receptor-like protein kinase 10</fullName>
    </submittedName>
</protein>
<keyword evidence="10 14" id="KW-0067">ATP-binding</keyword>
<dbReference type="InterPro" id="IPR038408">
    <property type="entry name" value="GNK2_sf"/>
</dbReference>
<keyword evidence="13" id="KW-0325">Glycoprotein</keyword>
<evidence type="ECO:0000313" key="20">
    <source>
        <dbReference type="Proteomes" id="UP001327560"/>
    </source>
</evidence>
<dbReference type="InterPro" id="IPR011009">
    <property type="entry name" value="Kinase-like_dom_sf"/>
</dbReference>
<keyword evidence="5 16" id="KW-0812">Transmembrane</keyword>
<dbReference type="InterPro" id="IPR000719">
    <property type="entry name" value="Prot_kinase_dom"/>
</dbReference>
<dbReference type="Gene3D" id="3.30.430.20">
    <property type="entry name" value="Gnk2 domain, C-X8-C-X2-C motif"/>
    <property type="match status" value="2"/>
</dbReference>
<feature type="domain" description="Gnk2-homologous" evidence="18">
    <location>
        <begin position="31"/>
        <end position="133"/>
    </location>
</feature>
<evidence type="ECO:0000313" key="19">
    <source>
        <dbReference type="EMBL" id="WOK92773.1"/>
    </source>
</evidence>
<dbReference type="Gene3D" id="1.10.510.10">
    <property type="entry name" value="Transferase(Phosphotransferase) domain 1"/>
    <property type="match status" value="1"/>
</dbReference>
<evidence type="ECO:0000256" key="7">
    <source>
        <dbReference type="ARBA" id="ARBA00022737"/>
    </source>
</evidence>
<dbReference type="SMART" id="SM00220">
    <property type="entry name" value="S_TKc"/>
    <property type="match status" value="1"/>
</dbReference>
<evidence type="ECO:0000256" key="6">
    <source>
        <dbReference type="ARBA" id="ARBA00022729"/>
    </source>
</evidence>
<evidence type="ECO:0000256" key="15">
    <source>
        <dbReference type="SAM" id="MobiDB-lite"/>
    </source>
</evidence>
<dbReference type="Gene3D" id="3.30.200.20">
    <property type="entry name" value="Phosphorylase Kinase, domain 1"/>
    <property type="match status" value="1"/>
</dbReference>
<dbReference type="EMBL" id="CP136890">
    <property type="protein sequence ID" value="WOK92773.1"/>
    <property type="molecule type" value="Genomic_DNA"/>
</dbReference>
<dbReference type="CDD" id="cd23509">
    <property type="entry name" value="Gnk2-like"/>
    <property type="match status" value="2"/>
</dbReference>
<dbReference type="Pfam" id="PF01657">
    <property type="entry name" value="Stress-antifung"/>
    <property type="match status" value="2"/>
</dbReference>
<keyword evidence="6" id="KW-0732">Signal</keyword>
<name>A0AAQ3JP82_9LILI</name>
<feature type="compositionally biased region" description="Basic and acidic residues" evidence="15">
    <location>
        <begin position="7"/>
        <end position="22"/>
    </location>
</feature>
<dbReference type="PANTHER" id="PTHR27002:SF1040">
    <property type="entry name" value="OS07G0538400 PROTEIN"/>
    <property type="match status" value="1"/>
</dbReference>
<dbReference type="PROSITE" id="PS00108">
    <property type="entry name" value="PROTEIN_KINASE_ST"/>
    <property type="match status" value="1"/>
</dbReference>
<evidence type="ECO:0000256" key="4">
    <source>
        <dbReference type="ARBA" id="ARBA00022679"/>
    </source>
</evidence>
<keyword evidence="2" id="KW-0723">Serine/threonine-protein kinase</keyword>
<evidence type="ECO:0000256" key="13">
    <source>
        <dbReference type="ARBA" id="ARBA00023180"/>
    </source>
</evidence>
<evidence type="ECO:0000256" key="2">
    <source>
        <dbReference type="ARBA" id="ARBA00022527"/>
    </source>
</evidence>
<dbReference type="Pfam" id="PF07714">
    <property type="entry name" value="PK_Tyr_Ser-Thr"/>
    <property type="match status" value="1"/>
</dbReference>
<evidence type="ECO:0000256" key="16">
    <source>
        <dbReference type="SAM" id="Phobius"/>
    </source>
</evidence>
<evidence type="ECO:0000259" key="17">
    <source>
        <dbReference type="PROSITE" id="PS50011"/>
    </source>
</evidence>
<keyword evidence="8 14" id="KW-0547">Nucleotide-binding</keyword>
<feature type="binding site" evidence="14">
    <location>
        <position position="377"/>
    </location>
    <ligand>
        <name>ATP</name>
        <dbReference type="ChEBI" id="CHEBI:30616"/>
    </ligand>
</feature>
<gene>
    <name evidence="19" type="ORF">Cni_G01465</name>
</gene>
<dbReference type="PROSITE" id="PS00107">
    <property type="entry name" value="PROTEIN_KINASE_ATP"/>
    <property type="match status" value="1"/>
</dbReference>
<dbReference type="GO" id="GO:0006950">
    <property type="term" value="P:response to stress"/>
    <property type="evidence" value="ECO:0007669"/>
    <property type="project" value="UniProtKB-ARBA"/>
</dbReference>
<evidence type="ECO:0000256" key="3">
    <source>
        <dbReference type="ARBA" id="ARBA00022553"/>
    </source>
</evidence>
<dbReference type="InterPro" id="IPR008271">
    <property type="entry name" value="Ser/Thr_kinase_AS"/>
</dbReference>
<dbReference type="CDD" id="cd14066">
    <property type="entry name" value="STKc_IRAK"/>
    <property type="match status" value="1"/>
</dbReference>
<dbReference type="FunFam" id="3.30.200.20:FF:000142">
    <property type="entry name" value="Cysteine-rich receptor-like protein kinase 10"/>
    <property type="match status" value="1"/>
</dbReference>
<dbReference type="FunFam" id="1.10.510.10:FF:000129">
    <property type="entry name" value="cysteine-rich receptor-like protein kinase 10"/>
    <property type="match status" value="1"/>
</dbReference>
<dbReference type="InterPro" id="IPR002902">
    <property type="entry name" value="GNK2"/>
</dbReference>
<dbReference type="GO" id="GO:0005524">
    <property type="term" value="F:ATP binding"/>
    <property type="evidence" value="ECO:0007669"/>
    <property type="project" value="UniProtKB-UniRule"/>
</dbReference>
<dbReference type="AlphaFoldDB" id="A0AAQ3JP82"/>
<dbReference type="InterPro" id="IPR001245">
    <property type="entry name" value="Ser-Thr/Tyr_kinase_cat_dom"/>
</dbReference>
<dbReference type="PANTHER" id="PTHR27002">
    <property type="entry name" value="RECEPTOR-LIKE SERINE/THREONINE-PROTEIN KINASE SD1-8"/>
    <property type="match status" value="1"/>
</dbReference>
<dbReference type="Proteomes" id="UP001327560">
    <property type="component" value="Chromosome 1"/>
</dbReference>
<dbReference type="SUPFAM" id="SSF56112">
    <property type="entry name" value="Protein kinase-like (PK-like)"/>
    <property type="match status" value="1"/>
</dbReference>
<evidence type="ECO:0000259" key="18">
    <source>
        <dbReference type="PROSITE" id="PS51473"/>
    </source>
</evidence>
<keyword evidence="19" id="KW-0675">Receptor</keyword>
<dbReference type="PROSITE" id="PS50011">
    <property type="entry name" value="PROTEIN_KINASE_DOM"/>
    <property type="match status" value="1"/>
</dbReference>
<evidence type="ECO:0000256" key="11">
    <source>
        <dbReference type="ARBA" id="ARBA00022989"/>
    </source>
</evidence>
<feature type="transmembrane region" description="Helical" evidence="16">
    <location>
        <begin position="291"/>
        <end position="312"/>
    </location>
</feature>
<keyword evidence="7" id="KW-0677">Repeat</keyword>
<dbReference type="PROSITE" id="PS51473">
    <property type="entry name" value="GNK2"/>
    <property type="match status" value="2"/>
</dbReference>
<evidence type="ECO:0000256" key="9">
    <source>
        <dbReference type="ARBA" id="ARBA00022777"/>
    </source>
</evidence>
<accession>A0AAQ3JP82</accession>
<reference evidence="19 20" key="1">
    <citation type="submission" date="2023-10" db="EMBL/GenBank/DDBJ databases">
        <title>Chromosome-scale genome assembly provides insights into flower coloration mechanisms of Canna indica.</title>
        <authorList>
            <person name="Li C."/>
        </authorList>
    </citation>
    <scope>NUCLEOTIDE SEQUENCE [LARGE SCALE GENOMIC DNA]</scope>
    <source>
        <tissue evidence="19">Flower</tissue>
    </source>
</reference>
<keyword evidence="3" id="KW-0597">Phosphoprotein</keyword>
<evidence type="ECO:0000256" key="1">
    <source>
        <dbReference type="ARBA" id="ARBA00004167"/>
    </source>
</evidence>
<evidence type="ECO:0000256" key="12">
    <source>
        <dbReference type="ARBA" id="ARBA00023136"/>
    </source>
</evidence>
<dbReference type="InterPro" id="IPR017441">
    <property type="entry name" value="Protein_kinase_ATP_BS"/>
</dbReference>
<evidence type="ECO:0000256" key="5">
    <source>
        <dbReference type="ARBA" id="ARBA00022692"/>
    </source>
</evidence>
<keyword evidence="20" id="KW-1185">Reference proteome</keyword>
<sequence length="679" mass="75858">MEGGKCGAERRSTLGKPTEKSRDWSRRLRNELVLYSTCQIRNFTANSTYQTNLKSLFSSLTSIVSFTGFLTQTAGEIPDEIYSLVLCRGDVDISDCVALLKNSTQYVVEHCPFSKGGTVWYEYCLFRYSDEPFILNSTDNSEQLFMWNTLNASNPVPFNKLVHELLNRTADWAVYNSTNKFATGKLINSTSQSPILYDLVQCTPDLSQSDCRSCLQELFNPLPELVQGKQGGRVIGLRCNIRYESYSFYNGTSMVKLTDSPAPQPPADHPENPVSQPEAGKGGNRKKNAGVLVAVPLVAAALLISVLIYICLRKRRRRSTTITELDDINCADQSLLLDLSVLQVATDNFSEENKLGEGGFGAVYKGSLSDGREIAVKRLATNSLQGLEELKNELISVAKLQHRNLVRLLGVCLDQEKMIVYEYVPNGSLDRFLWDPIRPKKLPWETRFKIISGISRGLLYLHDESRLKVIHRDLKASNILLDTDMNAKISDFGLARLFDGDQTQTHKSTNRIVGTFGYMAPEYVVHGQFSIKSDVFSFGVLVLEIVMGRKNSGFSPNEDAYDDLLSYTWKNWMSGRIMEVLDPTLGDQFPRSEVLRCIQIGLLCVQENPSDRPNMATVVLALNSSTVSIQAPSKPAFFSGTGSYSYPWNSQGGSHEWSSSKLMPVPISDEVTVSEFEPR</sequence>
<feature type="domain" description="Protein kinase" evidence="17">
    <location>
        <begin position="349"/>
        <end position="627"/>
    </location>
</feature>
<keyword evidence="12 16" id="KW-0472">Membrane</keyword>
<keyword evidence="9 19" id="KW-0418">Kinase</keyword>
<proteinExistence type="predicted"/>
<dbReference type="FunFam" id="3.30.430.20:FF:000002">
    <property type="entry name" value="Cysteine-rich receptor-like protein kinase 10"/>
    <property type="match status" value="1"/>
</dbReference>
<evidence type="ECO:0000256" key="8">
    <source>
        <dbReference type="ARBA" id="ARBA00022741"/>
    </source>
</evidence>
<keyword evidence="11 16" id="KW-1133">Transmembrane helix</keyword>
<evidence type="ECO:0000256" key="10">
    <source>
        <dbReference type="ARBA" id="ARBA00022840"/>
    </source>
</evidence>